<dbReference type="PANTHER" id="PTHR30221:SF1">
    <property type="entry name" value="SMALL-CONDUCTANCE MECHANOSENSITIVE CHANNEL"/>
    <property type="match status" value="1"/>
</dbReference>
<feature type="transmembrane region" description="Helical" evidence="7">
    <location>
        <begin position="32"/>
        <end position="54"/>
    </location>
</feature>
<organism evidence="11 12">
    <name type="scientific">Pseudoalteromonas rubra</name>
    <dbReference type="NCBI Taxonomy" id="43658"/>
    <lineage>
        <taxon>Bacteria</taxon>
        <taxon>Pseudomonadati</taxon>
        <taxon>Pseudomonadota</taxon>
        <taxon>Gammaproteobacteria</taxon>
        <taxon>Alteromonadales</taxon>
        <taxon>Pseudoalteromonadaceae</taxon>
        <taxon>Pseudoalteromonas</taxon>
    </lineage>
</organism>
<dbReference type="AlphaFoldDB" id="A0A5S3X270"/>
<dbReference type="SUPFAM" id="SSF50182">
    <property type="entry name" value="Sm-like ribonucleoproteins"/>
    <property type="match status" value="1"/>
</dbReference>
<keyword evidence="7" id="KW-0406">Ion transport</keyword>
<comment type="caution">
    <text evidence="11">The sequence shown here is derived from an EMBL/GenBank/DDBJ whole genome shotgun (WGS) entry which is preliminary data.</text>
</comment>
<dbReference type="PANTHER" id="PTHR30221">
    <property type="entry name" value="SMALL-CONDUCTANCE MECHANOSENSITIVE CHANNEL"/>
    <property type="match status" value="1"/>
</dbReference>
<dbReference type="Pfam" id="PF00924">
    <property type="entry name" value="MS_channel_2nd"/>
    <property type="match status" value="1"/>
</dbReference>
<keyword evidence="4 7" id="KW-0812">Transmembrane</keyword>
<keyword evidence="7" id="KW-0813">Transport</keyword>
<dbReference type="Pfam" id="PF21082">
    <property type="entry name" value="MS_channel_3rd"/>
    <property type="match status" value="1"/>
</dbReference>
<dbReference type="GO" id="GO:0008381">
    <property type="term" value="F:mechanosensitive monoatomic ion channel activity"/>
    <property type="evidence" value="ECO:0007669"/>
    <property type="project" value="InterPro"/>
</dbReference>
<evidence type="ECO:0000256" key="6">
    <source>
        <dbReference type="ARBA" id="ARBA00023136"/>
    </source>
</evidence>
<dbReference type="InterPro" id="IPR010920">
    <property type="entry name" value="LSM_dom_sf"/>
</dbReference>
<feature type="transmembrane region" description="Helical" evidence="7">
    <location>
        <begin position="66"/>
        <end position="89"/>
    </location>
</feature>
<feature type="domain" description="Mechanosensitive ion channel MscS C-terminal" evidence="9">
    <location>
        <begin position="189"/>
        <end position="272"/>
    </location>
</feature>
<dbReference type="InterPro" id="IPR049278">
    <property type="entry name" value="MS_channel_C"/>
</dbReference>
<dbReference type="InterPro" id="IPR049142">
    <property type="entry name" value="MS_channel_1st"/>
</dbReference>
<comment type="caution">
    <text evidence="7">Lacks conserved residue(s) required for the propagation of feature annotation.</text>
</comment>
<dbReference type="Proteomes" id="UP000306719">
    <property type="component" value="Unassembled WGS sequence"/>
</dbReference>
<accession>A0A5S3X270</accession>
<evidence type="ECO:0000256" key="3">
    <source>
        <dbReference type="ARBA" id="ARBA00022475"/>
    </source>
</evidence>
<keyword evidence="5 7" id="KW-1133">Transmembrane helix</keyword>
<keyword evidence="6 7" id="KW-0472">Membrane</keyword>
<feature type="domain" description="Mechanosensitive ion channel MscS" evidence="8">
    <location>
        <begin position="116"/>
        <end position="183"/>
    </location>
</feature>
<dbReference type="Gene3D" id="2.30.30.60">
    <property type="match status" value="1"/>
</dbReference>
<dbReference type="InterPro" id="IPR045275">
    <property type="entry name" value="MscS_archaea/bacteria_type"/>
</dbReference>
<feature type="transmembrane region" description="Helical" evidence="7">
    <location>
        <begin position="95"/>
        <end position="114"/>
    </location>
</feature>
<evidence type="ECO:0000313" key="11">
    <source>
        <dbReference type="EMBL" id="TMP38444.1"/>
    </source>
</evidence>
<sequence>MSFTFTPQDFWSLINEKLVHWAELTIKNLPNLVIATLIFIVFVILSKFLARWLLTLLKRLFESNQIAGLIAGICRMILVAIGFFFALDIMGLSKAVASLLAGAGIIGLAIGFAFQDMTENMIAGVVMGIRKPFRVGDVVEAGDTFGTVRRVNLRNTLIENFYGQLAIVPNKILFKNELINYSRLATRRIEIEVGISYADDIEEAESVIVEAINELDGVIKQHETDVYACGFGDSSVNLLVWFWIDYPGEIGFMQMRHKAIIAIRKTLEENDILIPFPIRTLDFNAKGGTNLGDMQVNMRQRAHKQQSGKEVPSSEA</sequence>
<name>A0A5S3X270_9GAMM</name>
<dbReference type="SUPFAM" id="SSF82861">
    <property type="entry name" value="Mechanosensitive channel protein MscS (YggB), transmembrane region"/>
    <property type="match status" value="1"/>
</dbReference>
<evidence type="ECO:0000256" key="4">
    <source>
        <dbReference type="ARBA" id="ARBA00022692"/>
    </source>
</evidence>
<evidence type="ECO:0000256" key="7">
    <source>
        <dbReference type="RuleBase" id="RU369025"/>
    </source>
</evidence>
<dbReference type="GO" id="GO:0005886">
    <property type="term" value="C:plasma membrane"/>
    <property type="evidence" value="ECO:0007669"/>
    <property type="project" value="UniProtKB-SubCell"/>
</dbReference>
<dbReference type="InterPro" id="IPR011066">
    <property type="entry name" value="MscS_channel_C_sf"/>
</dbReference>
<dbReference type="InterPro" id="IPR023408">
    <property type="entry name" value="MscS_beta-dom_sf"/>
</dbReference>
<evidence type="ECO:0000259" key="10">
    <source>
        <dbReference type="Pfam" id="PF21088"/>
    </source>
</evidence>
<evidence type="ECO:0000256" key="5">
    <source>
        <dbReference type="ARBA" id="ARBA00022989"/>
    </source>
</evidence>
<evidence type="ECO:0000259" key="9">
    <source>
        <dbReference type="Pfam" id="PF21082"/>
    </source>
</evidence>
<dbReference type="Gene3D" id="3.30.70.100">
    <property type="match status" value="1"/>
</dbReference>
<proteinExistence type="inferred from homology"/>
<dbReference type="SUPFAM" id="SSF82689">
    <property type="entry name" value="Mechanosensitive channel protein MscS (YggB), C-terminal domain"/>
    <property type="match status" value="1"/>
</dbReference>
<evidence type="ECO:0000313" key="12">
    <source>
        <dbReference type="Proteomes" id="UP000306719"/>
    </source>
</evidence>
<evidence type="ECO:0000256" key="1">
    <source>
        <dbReference type="ARBA" id="ARBA00004651"/>
    </source>
</evidence>
<comment type="similarity">
    <text evidence="2 7">Belongs to the MscS (TC 1.A.23) family.</text>
</comment>
<gene>
    <name evidence="11" type="ORF">CWB98_06855</name>
</gene>
<dbReference type="OrthoDB" id="9799209at2"/>
<comment type="function">
    <text evidence="7">Mechanosensitive channel that participates in the regulation of osmotic pressure changes within the cell, opening in response to stretch forces in the membrane lipid bilayer, without the need for other proteins. Contributes to normal resistance to hypoosmotic shock. Forms an ion channel of 1.0 nanosiemens conductance with a slight preference for anions.</text>
</comment>
<evidence type="ECO:0000259" key="8">
    <source>
        <dbReference type="Pfam" id="PF00924"/>
    </source>
</evidence>
<feature type="domain" description="Mechanosensitive ion channel transmembrane helices 2/3" evidence="10">
    <location>
        <begin position="75"/>
        <end position="115"/>
    </location>
</feature>
<dbReference type="RefSeq" id="WP_138544161.1">
    <property type="nucleotide sequence ID" value="NZ_PNCJ01000009.1"/>
</dbReference>
<keyword evidence="7" id="KW-0407">Ion channel</keyword>
<dbReference type="InterPro" id="IPR006685">
    <property type="entry name" value="MscS_channel_2nd"/>
</dbReference>
<comment type="subcellular location">
    <subcellularLocation>
        <location evidence="7">Cell inner membrane</location>
        <topology evidence="7">Multi-pass membrane protein</topology>
    </subcellularLocation>
    <subcellularLocation>
        <location evidence="1">Cell membrane</location>
        <topology evidence="1">Multi-pass membrane protein</topology>
    </subcellularLocation>
</comment>
<protein>
    <recommendedName>
        <fullName evidence="7">Small-conductance mechanosensitive channel</fullName>
    </recommendedName>
</protein>
<keyword evidence="3" id="KW-1003">Cell membrane</keyword>
<reference evidence="11 12" key="1">
    <citation type="submission" date="2018-01" db="EMBL/GenBank/DDBJ databases">
        <authorList>
            <person name="Paulsen S."/>
            <person name="Gram L.K."/>
        </authorList>
    </citation>
    <scope>NUCLEOTIDE SEQUENCE [LARGE SCALE GENOMIC DNA]</scope>
    <source>
        <strain evidence="11 12">S2599</strain>
    </source>
</reference>
<dbReference type="EMBL" id="PNCJ01000009">
    <property type="protein sequence ID" value="TMP38444.1"/>
    <property type="molecule type" value="Genomic_DNA"/>
</dbReference>
<reference evidence="12" key="2">
    <citation type="submission" date="2019-06" db="EMBL/GenBank/DDBJ databases">
        <title>Co-occurence of chitin degradation, pigmentation and bioactivity in marine Pseudoalteromonas.</title>
        <authorList>
            <person name="Sonnenschein E.C."/>
            <person name="Bech P.K."/>
        </authorList>
    </citation>
    <scope>NUCLEOTIDE SEQUENCE [LARGE SCALE GENOMIC DNA]</scope>
    <source>
        <strain evidence="12">S2599</strain>
    </source>
</reference>
<dbReference type="Gene3D" id="1.10.287.1260">
    <property type="match status" value="1"/>
</dbReference>
<keyword evidence="7" id="KW-0997">Cell inner membrane</keyword>
<dbReference type="InterPro" id="IPR011014">
    <property type="entry name" value="MscS_channel_TM-2"/>
</dbReference>
<dbReference type="Pfam" id="PF21088">
    <property type="entry name" value="MS_channel_1st"/>
    <property type="match status" value="1"/>
</dbReference>
<comment type="subunit">
    <text evidence="7">Homoheptamer.</text>
</comment>
<evidence type="ECO:0000256" key="2">
    <source>
        <dbReference type="ARBA" id="ARBA00008017"/>
    </source>
</evidence>